<protein>
    <recommendedName>
        <fullName evidence="5">Hemerythrin-like domain-containing protein</fullName>
    </recommendedName>
</protein>
<dbReference type="NCBIfam" id="TIGR02481">
    <property type="entry name" value="hemeryth_dom"/>
    <property type="match status" value="1"/>
</dbReference>
<dbReference type="CDD" id="cd12107">
    <property type="entry name" value="Hemerythrin"/>
    <property type="match status" value="1"/>
</dbReference>
<keyword evidence="2" id="KW-0813">Transport</keyword>
<keyword evidence="4" id="KW-0408">Iron</keyword>
<dbReference type="NCBIfam" id="NF033749">
    <property type="entry name" value="bact_hemeryth"/>
    <property type="match status" value="1"/>
</dbReference>
<dbReference type="InterPro" id="IPR050669">
    <property type="entry name" value="Hemerythrin"/>
</dbReference>
<dbReference type="InterPro" id="IPR035938">
    <property type="entry name" value="Hemerythrin-like_sf"/>
</dbReference>
<evidence type="ECO:0000256" key="2">
    <source>
        <dbReference type="ARBA" id="ARBA00022621"/>
    </source>
</evidence>
<evidence type="ECO:0000313" key="6">
    <source>
        <dbReference type="EMBL" id="OOZ37585.1"/>
    </source>
</evidence>
<keyword evidence="3" id="KW-0479">Metal-binding</keyword>
<reference evidence="6 7" key="1">
    <citation type="submission" date="2016-11" db="EMBL/GenBank/DDBJ databases">
        <title>Mixed transmission modes and dynamic genome evolution in an obligate animal-bacterial symbiosis.</title>
        <authorList>
            <person name="Russell S.L."/>
            <person name="Corbett-Detig R.B."/>
            <person name="Cavanaugh C.M."/>
        </authorList>
    </citation>
    <scope>NUCLEOTIDE SEQUENCE [LARGE SCALE GENOMIC DNA]</scope>
    <source>
        <strain evidence="6">Se-Cadez</strain>
    </source>
</reference>
<dbReference type="PANTHER" id="PTHR37164">
    <property type="entry name" value="BACTERIOHEMERYTHRIN"/>
    <property type="match status" value="1"/>
</dbReference>
<organism evidence="6 7">
    <name type="scientific">Solemya velesiana gill symbiont</name>
    <dbReference type="NCBI Taxonomy" id="1918948"/>
    <lineage>
        <taxon>Bacteria</taxon>
        <taxon>Pseudomonadati</taxon>
        <taxon>Pseudomonadota</taxon>
        <taxon>Gammaproteobacteria</taxon>
        <taxon>sulfur-oxidizing symbionts</taxon>
    </lineage>
</organism>
<proteinExistence type="inferred from homology"/>
<dbReference type="Proteomes" id="UP000190896">
    <property type="component" value="Unassembled WGS sequence"/>
</dbReference>
<dbReference type="GO" id="GO:0046872">
    <property type="term" value="F:metal ion binding"/>
    <property type="evidence" value="ECO:0007669"/>
    <property type="project" value="UniProtKB-KW"/>
</dbReference>
<accession>A0A1T2KXL2</accession>
<evidence type="ECO:0000256" key="1">
    <source>
        <dbReference type="ARBA" id="ARBA00010587"/>
    </source>
</evidence>
<evidence type="ECO:0000256" key="3">
    <source>
        <dbReference type="ARBA" id="ARBA00022723"/>
    </source>
</evidence>
<dbReference type="Gene3D" id="1.20.120.50">
    <property type="entry name" value="Hemerythrin-like"/>
    <property type="match status" value="1"/>
</dbReference>
<dbReference type="PANTHER" id="PTHR37164:SF1">
    <property type="entry name" value="BACTERIOHEMERYTHRIN"/>
    <property type="match status" value="1"/>
</dbReference>
<comment type="caution">
    <text evidence="6">The sequence shown here is derived from an EMBL/GenBank/DDBJ whole genome shotgun (WGS) entry which is preliminary data.</text>
</comment>
<gene>
    <name evidence="6" type="ORF">BOW51_01875</name>
</gene>
<dbReference type="GO" id="GO:0005344">
    <property type="term" value="F:oxygen carrier activity"/>
    <property type="evidence" value="ECO:0007669"/>
    <property type="project" value="UniProtKB-KW"/>
</dbReference>
<dbReference type="InterPro" id="IPR016131">
    <property type="entry name" value="Haemerythrin_Fe_BS"/>
</dbReference>
<dbReference type="SUPFAM" id="SSF47188">
    <property type="entry name" value="Hemerythrin-like"/>
    <property type="match status" value="1"/>
</dbReference>
<dbReference type="OrthoDB" id="1122424at2"/>
<dbReference type="InterPro" id="IPR012827">
    <property type="entry name" value="Hemerythrin_metal-bd"/>
</dbReference>
<evidence type="ECO:0000256" key="4">
    <source>
        <dbReference type="ARBA" id="ARBA00023004"/>
    </source>
</evidence>
<keyword evidence="7" id="KW-1185">Reference proteome</keyword>
<dbReference type="Pfam" id="PF01814">
    <property type="entry name" value="Hemerythrin"/>
    <property type="match status" value="1"/>
</dbReference>
<dbReference type="EMBL" id="MPRJ01000007">
    <property type="protein sequence ID" value="OOZ37585.1"/>
    <property type="molecule type" value="Genomic_DNA"/>
</dbReference>
<keyword evidence="2" id="KW-0561">Oxygen transport</keyword>
<sequence>MTDFMHFNTRMALGISELDEEHMALVTLLNRLAESVQSNPEIGSQEAHELLIELERETKSHFQNEEAFMAKNGFTELREHQREHAMLHAELMQFMRELENGSARLDIVLLQQLREWLVGHIATTDKEFADF</sequence>
<name>A0A1T2KXL2_9GAMM</name>
<dbReference type="InterPro" id="IPR012312">
    <property type="entry name" value="Hemerythrin-like"/>
</dbReference>
<dbReference type="PROSITE" id="PS00550">
    <property type="entry name" value="HEMERYTHRINS"/>
    <property type="match status" value="1"/>
</dbReference>
<dbReference type="RefSeq" id="WP_078485835.1">
    <property type="nucleotide sequence ID" value="NZ_MPRJ01000007.1"/>
</dbReference>
<comment type="similarity">
    <text evidence="1">Belongs to the hemerythrin family.</text>
</comment>
<evidence type="ECO:0000313" key="7">
    <source>
        <dbReference type="Proteomes" id="UP000190896"/>
    </source>
</evidence>
<evidence type="ECO:0000259" key="5">
    <source>
        <dbReference type="Pfam" id="PF01814"/>
    </source>
</evidence>
<feature type="domain" description="Hemerythrin-like" evidence="5">
    <location>
        <begin position="14"/>
        <end position="129"/>
    </location>
</feature>
<dbReference type="AlphaFoldDB" id="A0A1T2KXL2"/>